<organism evidence="2 3">
    <name type="scientific">Virgibacillus kekensis</name>
    <dbReference type="NCBI Taxonomy" id="202261"/>
    <lineage>
        <taxon>Bacteria</taxon>
        <taxon>Bacillati</taxon>
        <taxon>Bacillota</taxon>
        <taxon>Bacilli</taxon>
        <taxon>Bacillales</taxon>
        <taxon>Bacillaceae</taxon>
        <taxon>Virgibacillus</taxon>
    </lineage>
</organism>
<dbReference type="Pfam" id="PF13115">
    <property type="entry name" value="YtkA"/>
    <property type="match status" value="1"/>
</dbReference>
<comment type="caution">
    <text evidence="2">The sequence shown here is derived from an EMBL/GenBank/DDBJ whole genome shotgun (WGS) entry which is preliminary data.</text>
</comment>
<gene>
    <name evidence="2" type="ORF">ACFO3D_04680</name>
</gene>
<dbReference type="EMBL" id="JBHSFU010000004">
    <property type="protein sequence ID" value="MFC4557501.1"/>
    <property type="molecule type" value="Genomic_DNA"/>
</dbReference>
<name>A0ABV9DFM9_9BACI</name>
<proteinExistence type="predicted"/>
<feature type="domain" description="YtkA-like" evidence="1">
    <location>
        <begin position="32"/>
        <end position="112"/>
    </location>
</feature>
<dbReference type="InterPro" id="IPR032693">
    <property type="entry name" value="YtkA-like_dom"/>
</dbReference>
<keyword evidence="3" id="KW-1185">Reference proteome</keyword>
<sequence>MKKVILLLIMAAFLAGCGEEEDSNASNNETVSAINAELKVPDKAELNAPQTFTVTVTQDGEPVEDADEVEFEIWKDGMKDDSEMIAAEHTGDGKYTVEKKFEEAGVYHVQSHVSARAMHTMPKQEITVGNPQT</sequence>
<evidence type="ECO:0000313" key="2">
    <source>
        <dbReference type="EMBL" id="MFC4557501.1"/>
    </source>
</evidence>
<accession>A0ABV9DFM9</accession>
<dbReference type="InterPro" id="IPR013783">
    <property type="entry name" value="Ig-like_fold"/>
</dbReference>
<dbReference type="RefSeq" id="WP_390293474.1">
    <property type="nucleotide sequence ID" value="NZ_JBHSFU010000004.1"/>
</dbReference>
<dbReference type="PROSITE" id="PS51257">
    <property type="entry name" value="PROKAR_LIPOPROTEIN"/>
    <property type="match status" value="1"/>
</dbReference>
<evidence type="ECO:0000313" key="3">
    <source>
        <dbReference type="Proteomes" id="UP001595989"/>
    </source>
</evidence>
<dbReference type="Proteomes" id="UP001595989">
    <property type="component" value="Unassembled WGS sequence"/>
</dbReference>
<dbReference type="Gene3D" id="2.60.40.10">
    <property type="entry name" value="Immunoglobulins"/>
    <property type="match status" value="1"/>
</dbReference>
<reference evidence="3" key="1">
    <citation type="journal article" date="2019" name="Int. J. Syst. Evol. Microbiol.">
        <title>The Global Catalogue of Microorganisms (GCM) 10K type strain sequencing project: providing services to taxonomists for standard genome sequencing and annotation.</title>
        <authorList>
            <consortium name="The Broad Institute Genomics Platform"/>
            <consortium name="The Broad Institute Genome Sequencing Center for Infectious Disease"/>
            <person name="Wu L."/>
            <person name="Ma J."/>
        </authorList>
    </citation>
    <scope>NUCLEOTIDE SEQUENCE [LARGE SCALE GENOMIC DNA]</scope>
    <source>
        <strain evidence="3">CGMCC 4.7426</strain>
    </source>
</reference>
<protein>
    <submittedName>
        <fullName evidence="2">FixH family protein</fullName>
    </submittedName>
</protein>
<evidence type="ECO:0000259" key="1">
    <source>
        <dbReference type="Pfam" id="PF13115"/>
    </source>
</evidence>